<reference evidence="2 3" key="1">
    <citation type="submission" date="2024-03" db="EMBL/GenBank/DDBJ databases">
        <title>A high-quality draft genome sequence of Diaporthe vaccinii, a causative agent of upright dieback and viscid rot disease in cranberry plants.</title>
        <authorList>
            <person name="Sarrasin M."/>
            <person name="Lang B.F."/>
            <person name="Burger G."/>
        </authorList>
    </citation>
    <scope>NUCLEOTIDE SEQUENCE [LARGE SCALE GENOMIC DNA]</scope>
    <source>
        <strain evidence="2 3">IS7</strain>
    </source>
</reference>
<proteinExistence type="predicted"/>
<evidence type="ECO:0000256" key="1">
    <source>
        <dbReference type="SAM" id="MobiDB-lite"/>
    </source>
</evidence>
<keyword evidence="3" id="KW-1185">Reference proteome</keyword>
<dbReference type="EMBL" id="JBAWTH010000105">
    <property type="protein sequence ID" value="KAL2277013.1"/>
    <property type="molecule type" value="Genomic_DNA"/>
</dbReference>
<dbReference type="Proteomes" id="UP001600888">
    <property type="component" value="Unassembled WGS sequence"/>
</dbReference>
<accession>A0ABR4E3M3</accession>
<name>A0ABR4E3M3_9PEZI</name>
<organism evidence="2 3">
    <name type="scientific">Diaporthe vaccinii</name>
    <dbReference type="NCBI Taxonomy" id="105482"/>
    <lineage>
        <taxon>Eukaryota</taxon>
        <taxon>Fungi</taxon>
        <taxon>Dikarya</taxon>
        <taxon>Ascomycota</taxon>
        <taxon>Pezizomycotina</taxon>
        <taxon>Sordariomycetes</taxon>
        <taxon>Sordariomycetidae</taxon>
        <taxon>Diaporthales</taxon>
        <taxon>Diaporthaceae</taxon>
        <taxon>Diaporthe</taxon>
        <taxon>Diaporthe eres species complex</taxon>
    </lineage>
</organism>
<sequence length="144" mass="16164">MHPGILASYSAPLVLRVCRSLSLCAEQVDLLPRGTFSLHLWHVVNSICNPESINPLTRFGGWFPVVDAIPRPARFVSCILLVTCVAIVLIESSRACRLAVGLLQRCPANQPHFPQPHHTRSPLFRQHSQSSWPAEHNRKVHPRQ</sequence>
<evidence type="ECO:0000313" key="2">
    <source>
        <dbReference type="EMBL" id="KAL2277013.1"/>
    </source>
</evidence>
<feature type="region of interest" description="Disordered" evidence="1">
    <location>
        <begin position="113"/>
        <end position="144"/>
    </location>
</feature>
<evidence type="ECO:0000313" key="3">
    <source>
        <dbReference type="Proteomes" id="UP001600888"/>
    </source>
</evidence>
<gene>
    <name evidence="2" type="ORF">FJTKL_00314</name>
</gene>
<protein>
    <submittedName>
        <fullName evidence="2">Uncharacterized protein</fullName>
    </submittedName>
</protein>
<comment type="caution">
    <text evidence="2">The sequence shown here is derived from an EMBL/GenBank/DDBJ whole genome shotgun (WGS) entry which is preliminary data.</text>
</comment>